<comment type="caution">
    <text evidence="1">The sequence shown here is derived from an EMBL/GenBank/DDBJ whole genome shotgun (WGS) entry which is preliminary data.</text>
</comment>
<gene>
    <name evidence="1" type="ORF">AAG570_008084</name>
</gene>
<proteinExistence type="predicted"/>
<protein>
    <submittedName>
        <fullName evidence="1">Uncharacterized protein</fullName>
    </submittedName>
</protein>
<dbReference type="Proteomes" id="UP001558652">
    <property type="component" value="Unassembled WGS sequence"/>
</dbReference>
<keyword evidence="2" id="KW-1185">Reference proteome</keyword>
<sequence>MFGRHLQSERLWLITVQSYREEDEIGDGLFRYWIEWACYCANEAEDHLGHPHLAERQIGGISSGALFWRNFFSGAGNKKEEVAGDAAEIKAEVLKGYPPESWKRIACHQNKDIMTAAQSSLNTVKSGMNYRLPMVMKQEERFSTVKLALNEDLRYSSYKVSWLQKRNAKKLLRESQTIWSFSDEKNFCQDQKHNTRDNRWLLYSAKDIPRVTLNKFPQTVMVFGRVSSEGDVMPPHFFQEDFRRLRGVAEHCSQALDKKGRPYVWQQDSALATPLGKVKNGCPKMSTTSPNELINKKKKENEVMEEATHWRRGVNVSLIRVQGSRDARAINELINKKKKENEVMEEATHWRRGVNVSLIRVQGSRDARAIENEAMEEATHWRHGVNVSLIRVQGSRDAGAIASGME</sequence>
<accession>A0ABD0XTR1</accession>
<organism evidence="1 2">
    <name type="scientific">Ranatra chinensis</name>
    <dbReference type="NCBI Taxonomy" id="642074"/>
    <lineage>
        <taxon>Eukaryota</taxon>
        <taxon>Metazoa</taxon>
        <taxon>Ecdysozoa</taxon>
        <taxon>Arthropoda</taxon>
        <taxon>Hexapoda</taxon>
        <taxon>Insecta</taxon>
        <taxon>Pterygota</taxon>
        <taxon>Neoptera</taxon>
        <taxon>Paraneoptera</taxon>
        <taxon>Hemiptera</taxon>
        <taxon>Heteroptera</taxon>
        <taxon>Panheteroptera</taxon>
        <taxon>Nepomorpha</taxon>
        <taxon>Nepidae</taxon>
        <taxon>Ranatrinae</taxon>
        <taxon>Ranatra</taxon>
    </lineage>
</organism>
<reference evidence="1 2" key="1">
    <citation type="submission" date="2024-07" db="EMBL/GenBank/DDBJ databases">
        <title>Chromosome-level genome assembly of the water stick insect Ranatra chinensis (Heteroptera: Nepidae).</title>
        <authorList>
            <person name="Liu X."/>
        </authorList>
    </citation>
    <scope>NUCLEOTIDE SEQUENCE [LARGE SCALE GENOMIC DNA]</scope>
    <source>
        <strain evidence="1">Cailab_2021Rc</strain>
        <tissue evidence="1">Muscle</tissue>
    </source>
</reference>
<dbReference type="AlphaFoldDB" id="A0ABD0XTR1"/>
<name>A0ABD0XTR1_9HEMI</name>
<evidence type="ECO:0000313" key="2">
    <source>
        <dbReference type="Proteomes" id="UP001558652"/>
    </source>
</evidence>
<evidence type="ECO:0000313" key="1">
    <source>
        <dbReference type="EMBL" id="KAL1110556.1"/>
    </source>
</evidence>
<dbReference type="EMBL" id="JBFDAA010000022">
    <property type="protein sequence ID" value="KAL1110556.1"/>
    <property type="molecule type" value="Genomic_DNA"/>
</dbReference>